<keyword evidence="2" id="KW-1185">Reference proteome</keyword>
<gene>
    <name evidence="1" type="ORF">D8S85_13575</name>
</gene>
<accession>A0A3Q9IQJ8</accession>
<sequence length="272" mass="31855">MDNMEDRIFKYIVGIVFLCSLLSCEEKLDNYDTETCWLRFNLSQLADTLQSRSFVYLGDDAETDTVWIDVKTIGSMKDYDRKITFTQVMTDTTNAEAGKHYIAFDDLALANAYVIPANQIKARVPVIFKRDVSLKNMDVLLEFVIGSNDDFQPGFVKPDRIQVWLTDRLARPSNWNMYLDYYIGSYDRGLHECLIHITGEKWDYDYLYDVLGFIIPEDSWTYTNDNYEDAYFQYLIGVWQQLLEEDNARRIVEGKGPWMREDGKEVRIGETE</sequence>
<dbReference type="Pfam" id="PF16132">
    <property type="entry name" value="DUF4843"/>
    <property type="match status" value="1"/>
</dbReference>
<organism evidence="1 2">
    <name type="scientific">Butyricimonas faecalis</name>
    <dbReference type="NCBI Taxonomy" id="2093856"/>
    <lineage>
        <taxon>Bacteria</taxon>
        <taxon>Pseudomonadati</taxon>
        <taxon>Bacteroidota</taxon>
        <taxon>Bacteroidia</taxon>
        <taxon>Bacteroidales</taxon>
        <taxon>Odoribacteraceae</taxon>
        <taxon>Butyricimonas</taxon>
    </lineage>
</organism>
<protein>
    <submittedName>
        <fullName evidence="1">DUF4843 domain-containing protein</fullName>
    </submittedName>
</protein>
<dbReference type="PROSITE" id="PS51257">
    <property type="entry name" value="PROKAR_LIPOPROTEIN"/>
    <property type="match status" value="1"/>
</dbReference>
<proteinExistence type="predicted"/>
<dbReference type="KEGG" id="buy:D8S85_13575"/>
<dbReference type="OrthoDB" id="1092914at2"/>
<evidence type="ECO:0000313" key="1">
    <source>
        <dbReference type="EMBL" id="AZS30475.1"/>
    </source>
</evidence>
<dbReference type="InterPro" id="IPR032299">
    <property type="entry name" value="DUF4843"/>
</dbReference>
<name>A0A3Q9IQJ8_9BACT</name>
<evidence type="ECO:0000313" key="2">
    <source>
        <dbReference type="Proteomes" id="UP000270673"/>
    </source>
</evidence>
<reference evidence="1 2" key="1">
    <citation type="submission" date="2018-10" db="EMBL/GenBank/DDBJ databases">
        <title>Butyricimonas faecalis sp. nov., isolated from human faeces and emended description of the genus Butyricimonas.</title>
        <authorList>
            <person name="Le Roy T."/>
            <person name="Van der Smissen P."/>
            <person name="Paquot A."/>
            <person name="Delzenne N."/>
            <person name="Muccioli G."/>
            <person name="Collet J.-F."/>
            <person name="Cani P.D."/>
        </authorList>
    </citation>
    <scope>NUCLEOTIDE SEQUENCE [LARGE SCALE GENOMIC DNA]</scope>
    <source>
        <strain evidence="1 2">H184</strain>
    </source>
</reference>
<dbReference type="EMBL" id="CP032819">
    <property type="protein sequence ID" value="AZS30475.1"/>
    <property type="molecule type" value="Genomic_DNA"/>
</dbReference>
<dbReference type="AlphaFoldDB" id="A0A3Q9IQJ8"/>
<dbReference type="Proteomes" id="UP000270673">
    <property type="component" value="Chromosome"/>
</dbReference>